<protein>
    <submittedName>
        <fullName evidence="7">CidA/LrgA family protein</fullName>
    </submittedName>
</protein>
<dbReference type="PANTHER" id="PTHR33931">
    <property type="entry name" value="HOLIN-LIKE PROTEIN CIDA-RELATED"/>
    <property type="match status" value="1"/>
</dbReference>
<evidence type="ECO:0000256" key="2">
    <source>
        <dbReference type="ARBA" id="ARBA00022475"/>
    </source>
</evidence>
<evidence type="ECO:0000313" key="7">
    <source>
        <dbReference type="EMBL" id="MDV2077951.1"/>
    </source>
</evidence>
<evidence type="ECO:0000256" key="3">
    <source>
        <dbReference type="ARBA" id="ARBA00022692"/>
    </source>
</evidence>
<dbReference type="RefSeq" id="WP_316972807.1">
    <property type="nucleotide sequence ID" value="NZ_JAWIIJ010000002.1"/>
</dbReference>
<organism evidence="7 8">
    <name type="scientific">Marinobacter xestospongiae</name>
    <dbReference type="NCBI Taxonomy" id="994319"/>
    <lineage>
        <taxon>Bacteria</taxon>
        <taxon>Pseudomonadati</taxon>
        <taxon>Pseudomonadota</taxon>
        <taxon>Gammaproteobacteria</taxon>
        <taxon>Pseudomonadales</taxon>
        <taxon>Marinobacteraceae</taxon>
        <taxon>Marinobacter</taxon>
    </lineage>
</organism>
<dbReference type="PANTHER" id="PTHR33931:SF2">
    <property type="entry name" value="HOLIN-LIKE PROTEIN CIDA"/>
    <property type="match status" value="1"/>
</dbReference>
<comment type="subcellular location">
    <subcellularLocation>
        <location evidence="1">Cell membrane</location>
        <topology evidence="1">Multi-pass membrane protein</topology>
    </subcellularLocation>
</comment>
<accession>A0ABU3VUJ9</accession>
<proteinExistence type="predicted"/>
<feature type="transmembrane region" description="Helical" evidence="6">
    <location>
        <begin position="31"/>
        <end position="48"/>
    </location>
</feature>
<evidence type="ECO:0000256" key="1">
    <source>
        <dbReference type="ARBA" id="ARBA00004651"/>
    </source>
</evidence>
<dbReference type="EMBL" id="JAWIIJ010000002">
    <property type="protein sequence ID" value="MDV2077951.1"/>
    <property type="molecule type" value="Genomic_DNA"/>
</dbReference>
<dbReference type="Pfam" id="PF03788">
    <property type="entry name" value="LrgA"/>
    <property type="match status" value="1"/>
</dbReference>
<feature type="transmembrane region" description="Helical" evidence="6">
    <location>
        <begin position="84"/>
        <end position="107"/>
    </location>
</feature>
<dbReference type="InterPro" id="IPR005538">
    <property type="entry name" value="LrgA/CidA"/>
</dbReference>
<sequence length="121" mass="13097">MPLLRGFLTLLLFLILGELLRYLCNWPVSGGVAGMMLLTLWLMITGDVRDDVAQTSQHLISLLILLIMPGVVGVFFLGNQFDGQWLAIAAALVGGTLLSVLTTLLLLKALVPEKPAEVSHD</sequence>
<keyword evidence="8" id="KW-1185">Reference proteome</keyword>
<feature type="transmembrane region" description="Helical" evidence="6">
    <location>
        <begin position="60"/>
        <end position="78"/>
    </location>
</feature>
<keyword evidence="2" id="KW-1003">Cell membrane</keyword>
<keyword evidence="3 6" id="KW-0812">Transmembrane</keyword>
<evidence type="ECO:0000256" key="4">
    <source>
        <dbReference type="ARBA" id="ARBA00022989"/>
    </source>
</evidence>
<dbReference type="Proteomes" id="UP001269819">
    <property type="component" value="Unassembled WGS sequence"/>
</dbReference>
<keyword evidence="5 6" id="KW-0472">Membrane</keyword>
<name>A0ABU3VUJ9_9GAMM</name>
<keyword evidence="4 6" id="KW-1133">Transmembrane helix</keyword>
<evidence type="ECO:0000256" key="5">
    <source>
        <dbReference type="ARBA" id="ARBA00023136"/>
    </source>
</evidence>
<evidence type="ECO:0000256" key="6">
    <source>
        <dbReference type="SAM" id="Phobius"/>
    </source>
</evidence>
<evidence type="ECO:0000313" key="8">
    <source>
        <dbReference type="Proteomes" id="UP001269819"/>
    </source>
</evidence>
<comment type="caution">
    <text evidence="7">The sequence shown here is derived from an EMBL/GenBank/DDBJ whole genome shotgun (WGS) entry which is preliminary data.</text>
</comment>
<gene>
    <name evidence="7" type="ORF">RYS15_04620</name>
</gene>
<reference evidence="7 8" key="1">
    <citation type="submission" date="2023-10" db="EMBL/GenBank/DDBJ databases">
        <title>Characteristics and mechanism of a salt-tolerant marine origin heterotrophic nitrifying- aerobic denitrifying bacteria Marinobacter xestospongiae HN1.</title>
        <authorList>
            <person name="Qi R."/>
        </authorList>
    </citation>
    <scope>NUCLEOTIDE SEQUENCE [LARGE SCALE GENOMIC DNA]</scope>
    <source>
        <strain evidence="7 8">HN1</strain>
    </source>
</reference>